<evidence type="ECO:0000313" key="11">
    <source>
        <dbReference type="EMBL" id="KAF3446088.1"/>
    </source>
</evidence>
<proteinExistence type="predicted"/>
<gene>
    <name evidence="11" type="ORF">FNV43_RR11267</name>
</gene>
<feature type="compositionally biased region" description="Polar residues" evidence="8">
    <location>
        <begin position="222"/>
        <end position="232"/>
    </location>
</feature>
<evidence type="ECO:0000256" key="4">
    <source>
        <dbReference type="ARBA" id="ARBA00022989"/>
    </source>
</evidence>
<protein>
    <recommendedName>
        <fullName evidence="10">PGG domain-containing protein</fullName>
    </recommendedName>
</protein>
<sequence>MMNMEKITSMVYNAALEESVTDLLELLQQDRLILDRLTVFNGVTETPLHVASLLGHTDFAKEILHQKPQLAKELDSQRSSPLHLASAKGYVEIVKALVIVSPHICFAGDKDGLNPLQLAAMKGRVDVLRELMGIAPEATRATTDQGETILHEAFGGVADKQLQTTKFLISNTKIEVNAVNANGLTALDIVAQSRRGIKDFVISECLRSGGGLRTTNAVNSPSHATGVASNKRSPFAAHDHKSPVPTQLRNVMIKDPEDWLTRKRDSLMVVASLIATMAFQAGLNPPGGLWQDDKEHMAGKSIMAVKQPDDYAYYLGTNTVGFVTSLSIILLLVTGLPFKRRFLMWVLTVIVWVTITCMALTYRTSIKNFTPQEQVRVSSRVVSYGVASWCGLMGLVFLLHTTRLVTTLISKFGNVTGNQTSFAQNLISA</sequence>
<dbReference type="Pfam" id="PF12796">
    <property type="entry name" value="Ank_2"/>
    <property type="match status" value="1"/>
</dbReference>
<feature type="transmembrane region" description="Helical" evidence="9">
    <location>
        <begin position="342"/>
        <end position="362"/>
    </location>
</feature>
<keyword evidence="4 9" id="KW-1133">Transmembrane helix</keyword>
<feature type="repeat" description="ANK" evidence="7">
    <location>
        <begin position="77"/>
        <end position="98"/>
    </location>
</feature>
<evidence type="ECO:0000259" key="10">
    <source>
        <dbReference type="Pfam" id="PF13962"/>
    </source>
</evidence>
<evidence type="ECO:0000256" key="6">
    <source>
        <dbReference type="ARBA" id="ARBA00023136"/>
    </source>
</evidence>
<evidence type="ECO:0000256" key="7">
    <source>
        <dbReference type="PROSITE-ProRule" id="PRU00023"/>
    </source>
</evidence>
<dbReference type="Pfam" id="PF13962">
    <property type="entry name" value="PGG"/>
    <property type="match status" value="1"/>
</dbReference>
<organism evidence="11 12">
    <name type="scientific">Rhamnella rubrinervis</name>
    <dbReference type="NCBI Taxonomy" id="2594499"/>
    <lineage>
        <taxon>Eukaryota</taxon>
        <taxon>Viridiplantae</taxon>
        <taxon>Streptophyta</taxon>
        <taxon>Embryophyta</taxon>
        <taxon>Tracheophyta</taxon>
        <taxon>Spermatophyta</taxon>
        <taxon>Magnoliopsida</taxon>
        <taxon>eudicotyledons</taxon>
        <taxon>Gunneridae</taxon>
        <taxon>Pentapetalae</taxon>
        <taxon>rosids</taxon>
        <taxon>fabids</taxon>
        <taxon>Rosales</taxon>
        <taxon>Rhamnaceae</taxon>
        <taxon>rhamnoid group</taxon>
        <taxon>Rhamneae</taxon>
        <taxon>Rhamnella</taxon>
    </lineage>
</organism>
<evidence type="ECO:0000256" key="5">
    <source>
        <dbReference type="ARBA" id="ARBA00023043"/>
    </source>
</evidence>
<dbReference type="PROSITE" id="PS50088">
    <property type="entry name" value="ANK_REPEAT"/>
    <property type="match status" value="1"/>
</dbReference>
<keyword evidence="5 7" id="KW-0040">ANK repeat</keyword>
<comment type="subcellular location">
    <subcellularLocation>
        <location evidence="1">Membrane</location>
        <topology evidence="1">Multi-pass membrane protein</topology>
    </subcellularLocation>
</comment>
<dbReference type="PANTHER" id="PTHR24186:SF37">
    <property type="entry name" value="PGG DOMAIN-CONTAINING PROTEIN"/>
    <property type="match status" value="1"/>
</dbReference>
<name>A0A8K0H5N6_9ROSA</name>
<dbReference type="PANTHER" id="PTHR24186">
    <property type="entry name" value="PROTEIN PHOSPHATASE 1 REGULATORY SUBUNIT"/>
    <property type="match status" value="1"/>
</dbReference>
<dbReference type="SMART" id="SM00248">
    <property type="entry name" value="ANK"/>
    <property type="match status" value="4"/>
</dbReference>
<evidence type="ECO:0000256" key="1">
    <source>
        <dbReference type="ARBA" id="ARBA00004141"/>
    </source>
</evidence>
<feature type="transmembrane region" description="Helical" evidence="9">
    <location>
        <begin position="311"/>
        <end position="333"/>
    </location>
</feature>
<feature type="transmembrane region" description="Helical" evidence="9">
    <location>
        <begin position="266"/>
        <end position="283"/>
    </location>
</feature>
<dbReference type="AlphaFoldDB" id="A0A8K0H5N6"/>
<comment type="caution">
    <text evidence="11">The sequence shown here is derived from an EMBL/GenBank/DDBJ whole genome shotgun (WGS) entry which is preliminary data.</text>
</comment>
<dbReference type="OrthoDB" id="1585477at2759"/>
<feature type="region of interest" description="Disordered" evidence="8">
    <location>
        <begin position="222"/>
        <end position="242"/>
    </location>
</feature>
<dbReference type="Proteomes" id="UP000796880">
    <property type="component" value="Unassembled WGS sequence"/>
</dbReference>
<dbReference type="EMBL" id="VOIH02000005">
    <property type="protein sequence ID" value="KAF3446088.1"/>
    <property type="molecule type" value="Genomic_DNA"/>
</dbReference>
<dbReference type="InterPro" id="IPR036770">
    <property type="entry name" value="Ankyrin_rpt-contain_sf"/>
</dbReference>
<keyword evidence="2 9" id="KW-0812">Transmembrane</keyword>
<dbReference type="PROSITE" id="PS50297">
    <property type="entry name" value="ANK_REP_REGION"/>
    <property type="match status" value="1"/>
</dbReference>
<reference evidence="11" key="1">
    <citation type="submission" date="2020-03" db="EMBL/GenBank/DDBJ databases">
        <title>A high-quality chromosome-level genome assembly of a woody plant with both climbing and erect habits, Rhamnella rubrinervis.</title>
        <authorList>
            <person name="Lu Z."/>
            <person name="Yang Y."/>
            <person name="Zhu X."/>
            <person name="Sun Y."/>
        </authorList>
    </citation>
    <scope>NUCLEOTIDE SEQUENCE</scope>
    <source>
        <strain evidence="11">BYM</strain>
        <tissue evidence="11">Leaf</tissue>
    </source>
</reference>
<evidence type="ECO:0000313" key="12">
    <source>
        <dbReference type="Proteomes" id="UP000796880"/>
    </source>
</evidence>
<dbReference type="InterPro" id="IPR026961">
    <property type="entry name" value="PGG_dom"/>
</dbReference>
<keyword evidence="12" id="KW-1185">Reference proteome</keyword>
<keyword evidence="6 9" id="KW-0472">Membrane</keyword>
<accession>A0A8K0H5N6</accession>
<keyword evidence="3" id="KW-0677">Repeat</keyword>
<evidence type="ECO:0000256" key="3">
    <source>
        <dbReference type="ARBA" id="ARBA00022737"/>
    </source>
</evidence>
<dbReference type="SUPFAM" id="SSF48403">
    <property type="entry name" value="Ankyrin repeat"/>
    <property type="match status" value="1"/>
</dbReference>
<dbReference type="Gene3D" id="1.25.40.20">
    <property type="entry name" value="Ankyrin repeat-containing domain"/>
    <property type="match status" value="1"/>
</dbReference>
<evidence type="ECO:0000256" key="2">
    <source>
        <dbReference type="ARBA" id="ARBA00022692"/>
    </source>
</evidence>
<feature type="transmembrane region" description="Helical" evidence="9">
    <location>
        <begin position="382"/>
        <end position="401"/>
    </location>
</feature>
<dbReference type="InterPro" id="IPR002110">
    <property type="entry name" value="Ankyrin_rpt"/>
</dbReference>
<dbReference type="GO" id="GO:0005886">
    <property type="term" value="C:plasma membrane"/>
    <property type="evidence" value="ECO:0007669"/>
    <property type="project" value="TreeGrafter"/>
</dbReference>
<feature type="domain" description="PGG" evidence="10">
    <location>
        <begin position="258"/>
        <end position="365"/>
    </location>
</feature>
<evidence type="ECO:0000256" key="9">
    <source>
        <dbReference type="SAM" id="Phobius"/>
    </source>
</evidence>
<evidence type="ECO:0000256" key="8">
    <source>
        <dbReference type="SAM" id="MobiDB-lite"/>
    </source>
</evidence>